<dbReference type="GO" id="GO:0005634">
    <property type="term" value="C:nucleus"/>
    <property type="evidence" value="ECO:0007669"/>
    <property type="project" value="TreeGrafter"/>
</dbReference>
<dbReference type="GO" id="GO:0005524">
    <property type="term" value="F:ATP binding"/>
    <property type="evidence" value="ECO:0007669"/>
    <property type="project" value="UniProtKB-KW"/>
</dbReference>
<evidence type="ECO:0000313" key="10">
    <source>
        <dbReference type="EMBL" id="EOB14520.1"/>
    </source>
</evidence>
<dbReference type="VEuPathDB" id="MicrosporidiaDB:NBO_26g0005"/>
<dbReference type="Gene3D" id="3.30.200.20">
    <property type="entry name" value="Phosphorylase Kinase, domain 1"/>
    <property type="match status" value="1"/>
</dbReference>
<keyword evidence="2" id="KW-0723">Serine/threonine-protein kinase</keyword>
<keyword evidence="3" id="KW-0808">Transferase</keyword>
<dbReference type="Pfam" id="PF12330">
    <property type="entry name" value="Haspin_kinase"/>
    <property type="match status" value="1"/>
</dbReference>
<evidence type="ECO:0000256" key="1">
    <source>
        <dbReference type="ARBA" id="ARBA00012513"/>
    </source>
</evidence>
<feature type="domain" description="Serine/threonine-protein kinase haspin C-terminal" evidence="9">
    <location>
        <begin position="538"/>
        <end position="628"/>
    </location>
</feature>
<dbReference type="PANTHER" id="PTHR24419:SF18">
    <property type="entry name" value="SERINE_THREONINE-PROTEIN KINASE HASPIN"/>
    <property type="match status" value="1"/>
</dbReference>
<evidence type="ECO:0000256" key="2">
    <source>
        <dbReference type="ARBA" id="ARBA00022527"/>
    </source>
</evidence>
<accession>R0MJW5</accession>
<dbReference type="InterPro" id="IPR011009">
    <property type="entry name" value="Kinase-like_dom_sf"/>
</dbReference>
<dbReference type="EMBL" id="KB908934">
    <property type="protein sequence ID" value="EOB14520.1"/>
    <property type="molecule type" value="Genomic_DNA"/>
</dbReference>
<evidence type="ECO:0000256" key="6">
    <source>
        <dbReference type="ARBA" id="ARBA00022840"/>
    </source>
</evidence>
<dbReference type="STRING" id="578461.R0MJW5"/>
<dbReference type="GO" id="GO:0005737">
    <property type="term" value="C:cytoplasm"/>
    <property type="evidence" value="ECO:0007669"/>
    <property type="project" value="TreeGrafter"/>
</dbReference>
<dbReference type="HOGENOM" id="CLU_430886_0_0_1"/>
<evidence type="ECO:0000256" key="4">
    <source>
        <dbReference type="ARBA" id="ARBA00022741"/>
    </source>
</evidence>
<evidence type="ECO:0000256" key="7">
    <source>
        <dbReference type="ARBA" id="ARBA00047899"/>
    </source>
</evidence>
<keyword evidence="6" id="KW-0067">ATP-binding</keyword>
<keyword evidence="11" id="KW-1185">Reference proteome</keyword>
<dbReference type="SUPFAM" id="SSF56112">
    <property type="entry name" value="Protein kinase-like (PK-like)"/>
    <property type="match status" value="1"/>
</dbReference>
<name>R0MJW5_NOSB1</name>
<evidence type="ECO:0000256" key="8">
    <source>
        <dbReference type="ARBA" id="ARBA00048679"/>
    </source>
</evidence>
<comment type="catalytic activity">
    <reaction evidence="7">
        <text>L-threonyl-[protein] + ATP = O-phospho-L-threonyl-[protein] + ADP + H(+)</text>
        <dbReference type="Rhea" id="RHEA:46608"/>
        <dbReference type="Rhea" id="RHEA-COMP:11060"/>
        <dbReference type="Rhea" id="RHEA-COMP:11605"/>
        <dbReference type="ChEBI" id="CHEBI:15378"/>
        <dbReference type="ChEBI" id="CHEBI:30013"/>
        <dbReference type="ChEBI" id="CHEBI:30616"/>
        <dbReference type="ChEBI" id="CHEBI:61977"/>
        <dbReference type="ChEBI" id="CHEBI:456216"/>
        <dbReference type="EC" id="2.7.11.1"/>
    </reaction>
</comment>
<organism evidence="10 11">
    <name type="scientific">Nosema bombycis (strain CQ1 / CVCC 102059)</name>
    <name type="common">Microsporidian parasite</name>
    <name type="synonym">Pebrine of silkworm</name>
    <dbReference type="NCBI Taxonomy" id="578461"/>
    <lineage>
        <taxon>Eukaryota</taxon>
        <taxon>Fungi</taxon>
        <taxon>Fungi incertae sedis</taxon>
        <taxon>Microsporidia</taxon>
        <taxon>Nosematidae</taxon>
        <taxon>Nosema</taxon>
    </lineage>
</organism>
<evidence type="ECO:0000256" key="5">
    <source>
        <dbReference type="ARBA" id="ARBA00022777"/>
    </source>
</evidence>
<dbReference type="PANTHER" id="PTHR24419">
    <property type="entry name" value="INTERLEUKIN-1 RECEPTOR-ASSOCIATED KINASE"/>
    <property type="match status" value="1"/>
</dbReference>
<dbReference type="OMA" id="RTRCENK"/>
<dbReference type="EC" id="2.7.11.1" evidence="1"/>
<keyword evidence="5 10" id="KW-0418">Kinase</keyword>
<gene>
    <name evidence="10" type="primary">HASP</name>
    <name evidence="10" type="ORF">NBO_26g0005</name>
</gene>
<dbReference type="GO" id="GO:0035556">
    <property type="term" value="P:intracellular signal transduction"/>
    <property type="evidence" value="ECO:0007669"/>
    <property type="project" value="TreeGrafter"/>
</dbReference>
<keyword evidence="4" id="KW-0547">Nucleotide-binding</keyword>
<dbReference type="Gene3D" id="1.10.510.10">
    <property type="entry name" value="Transferase(Phosphotransferase) domain 1"/>
    <property type="match status" value="1"/>
</dbReference>
<evidence type="ECO:0000259" key="9">
    <source>
        <dbReference type="SMART" id="SM01331"/>
    </source>
</evidence>
<dbReference type="GO" id="GO:0000278">
    <property type="term" value="P:mitotic cell cycle"/>
    <property type="evidence" value="ECO:0007669"/>
    <property type="project" value="TreeGrafter"/>
</dbReference>
<reference evidence="10 11" key="1">
    <citation type="journal article" date="2013" name="BMC Genomics">
        <title>Comparative genomics of parasitic silkworm microsporidia reveal an association between genome expansion and host adaptation.</title>
        <authorList>
            <person name="Pan G."/>
            <person name="Xu J."/>
            <person name="Li T."/>
            <person name="Xia Q."/>
            <person name="Liu S.L."/>
            <person name="Zhang G."/>
            <person name="Li S."/>
            <person name="Li C."/>
            <person name="Liu H."/>
            <person name="Yang L."/>
            <person name="Liu T."/>
            <person name="Zhang X."/>
            <person name="Wu Z."/>
            <person name="Fan W."/>
            <person name="Dang X."/>
            <person name="Xiang H."/>
            <person name="Tao M."/>
            <person name="Li Y."/>
            <person name="Hu J."/>
            <person name="Li Z."/>
            <person name="Lin L."/>
            <person name="Luo J."/>
            <person name="Geng L."/>
            <person name="Wang L."/>
            <person name="Long M."/>
            <person name="Wan Y."/>
            <person name="He N."/>
            <person name="Zhang Z."/>
            <person name="Lu C."/>
            <person name="Keeling P.J."/>
            <person name="Wang J."/>
            <person name="Xiang Z."/>
            <person name="Zhou Z."/>
        </authorList>
    </citation>
    <scope>NUCLEOTIDE SEQUENCE [LARGE SCALE GENOMIC DNA]</scope>
    <source>
        <strain evidence="11">CQ1 / CVCC 102059</strain>
    </source>
</reference>
<dbReference type="GO" id="GO:0072354">
    <property type="term" value="F:histone H3T3 kinase activity"/>
    <property type="evidence" value="ECO:0007669"/>
    <property type="project" value="TreeGrafter"/>
</dbReference>
<proteinExistence type="predicted"/>
<dbReference type="Proteomes" id="UP000016927">
    <property type="component" value="Unassembled WGS sequence"/>
</dbReference>
<dbReference type="OrthoDB" id="5327538at2759"/>
<evidence type="ECO:0000256" key="3">
    <source>
        <dbReference type="ARBA" id="ARBA00022679"/>
    </source>
</evidence>
<dbReference type="AlphaFoldDB" id="R0MJW5"/>
<protein>
    <recommendedName>
        <fullName evidence="1">non-specific serine/threonine protein kinase</fullName>
        <ecNumber evidence="1">2.7.11.1</ecNumber>
    </recommendedName>
</protein>
<evidence type="ECO:0000313" key="11">
    <source>
        <dbReference type="Proteomes" id="UP000016927"/>
    </source>
</evidence>
<dbReference type="SMART" id="SM01331">
    <property type="entry name" value="DUF3635"/>
    <property type="match status" value="1"/>
</dbReference>
<dbReference type="InterPro" id="IPR024604">
    <property type="entry name" value="GSG2_C"/>
</dbReference>
<comment type="catalytic activity">
    <reaction evidence="8">
        <text>L-seryl-[protein] + ATP = O-phospho-L-seryl-[protein] + ADP + H(+)</text>
        <dbReference type="Rhea" id="RHEA:17989"/>
        <dbReference type="Rhea" id="RHEA-COMP:9863"/>
        <dbReference type="Rhea" id="RHEA-COMP:11604"/>
        <dbReference type="ChEBI" id="CHEBI:15378"/>
        <dbReference type="ChEBI" id="CHEBI:29999"/>
        <dbReference type="ChEBI" id="CHEBI:30616"/>
        <dbReference type="ChEBI" id="CHEBI:83421"/>
        <dbReference type="ChEBI" id="CHEBI:456216"/>
        <dbReference type="EC" id="2.7.11.1"/>
    </reaction>
</comment>
<sequence length="635" mass="73953">MGDFKNYKIETTTKKIGNLIKLVHSSTLLLKNTNDVLYSVLNKMNVVCKNAILNNPTLFGIIENILLKFCEVQDLLDFDQEDFTIETLFEMSKMIYIYKNKVNEIVKSEDVNLNEDYKKKTFDFYYSETNKENKEKVLKGMEEEEAYTDWSTWIESFIEEDNKDKGEGNLEDACHKLNLAKRKALIRKDDRIKMKLSLGIEQPPNLNDLNANDLTITESTIFDLFESPAQPLLQFDIPQPDPLHTTQPHSDSLHTASAQTNLLYTISAQTDSSHTTQLQSDSLNTTQPQTLPSTRFNNQLSCVRTQEITDILKLRTIKFKSLLHTRTKPEKIGEATFSEVFLASRLVYKIISLGNKENQTPYDVFIREVFIQQCLKKNKGICFIHEALLVKGKYTHNFLKAWDKYGKVENPRPDKYKTNQRFGVIKMKKGPVPLEKIDFKNFNLFRFIRTLSKILCDLEDKFEFEHRDLHWGNILIGPQSVMIIDFTLSRLKVNIQNDDALKNKTTERIGNESLVHGEHSLNASINGKIVFNDLSKYKWLFEGDASVDEQFEIYRKMRDACKGNWAAFNPCSNFYWVDYLARKVKTEIEKYRSLKDEENMIINILKDTKTVKELDYKINESSSAKFMFRCDLFYK</sequence>